<evidence type="ECO:0000256" key="2">
    <source>
        <dbReference type="ARBA" id="ARBA00022722"/>
    </source>
</evidence>
<dbReference type="InterPro" id="IPR036237">
    <property type="entry name" value="Xyl_isomerase-like_sf"/>
</dbReference>
<feature type="domain" description="Xylose isomerase-like TIM barrel" evidence="10">
    <location>
        <begin position="21"/>
        <end position="277"/>
    </location>
</feature>
<dbReference type="InterPro" id="IPR018246">
    <property type="entry name" value="AP_endonuc_F2_Zn_BS"/>
</dbReference>
<comment type="similarity">
    <text evidence="1 9">Belongs to the AP endonuclease 2 family.</text>
</comment>
<evidence type="ECO:0000256" key="8">
    <source>
        <dbReference type="ARBA" id="ARBA00023204"/>
    </source>
</evidence>
<proteinExistence type="inferred from homology"/>
<dbReference type="SUPFAM" id="SSF51658">
    <property type="entry name" value="Xylose isomerase-like"/>
    <property type="match status" value="1"/>
</dbReference>
<keyword evidence="3 9" id="KW-0479">Metal-binding</keyword>
<comment type="catalytic activity">
    <reaction evidence="9">
        <text>Endonucleolytic cleavage to 5'-phosphooligonucleotide end-products.</text>
        <dbReference type="EC" id="3.1.21.2"/>
    </reaction>
</comment>
<comment type="function">
    <text evidence="9">Endonuclease IV plays a role in DNA repair. It cleaves phosphodiester bonds at apurinic or apyrimidinic (AP) sites, generating a 3'-hydroxyl group and a 5'-terminal sugar phosphate.</text>
</comment>
<dbReference type="PANTHER" id="PTHR21445:SF0">
    <property type="entry name" value="APURINIC-APYRIMIDINIC ENDONUCLEASE"/>
    <property type="match status" value="1"/>
</dbReference>
<dbReference type="NCBIfam" id="NF002199">
    <property type="entry name" value="PRK01060.1-4"/>
    <property type="match status" value="1"/>
</dbReference>
<dbReference type="EMBL" id="VDCH01000022">
    <property type="protein sequence ID" value="TNJ38324.1"/>
    <property type="molecule type" value="Genomic_DNA"/>
</dbReference>
<comment type="cofactor">
    <cofactor evidence="9">
        <name>Zn(2+)</name>
        <dbReference type="ChEBI" id="CHEBI:29105"/>
    </cofactor>
    <text evidence="9">Binds 3 Zn(2+) ions.</text>
</comment>
<dbReference type="Gene3D" id="3.20.20.150">
    <property type="entry name" value="Divalent-metal-dependent TIM barrel enzymes"/>
    <property type="match status" value="1"/>
</dbReference>
<evidence type="ECO:0000313" key="11">
    <source>
        <dbReference type="EMBL" id="TNJ38324.1"/>
    </source>
</evidence>
<keyword evidence="8 9" id="KW-0234">DNA repair</keyword>
<feature type="binding site" evidence="9">
    <location>
        <position position="261"/>
    </location>
    <ligand>
        <name>Zn(2+)</name>
        <dbReference type="ChEBI" id="CHEBI:29105"/>
        <label>2</label>
    </ligand>
</feature>
<evidence type="ECO:0000256" key="5">
    <source>
        <dbReference type="ARBA" id="ARBA00022763"/>
    </source>
</evidence>
<keyword evidence="6 9" id="KW-0378">Hydrolase</keyword>
<dbReference type="AlphaFoldDB" id="A0A5C4S4I2"/>
<dbReference type="PANTHER" id="PTHR21445">
    <property type="entry name" value="ENDONUCLEASE IV ENDODEOXYRIBONUCLEASE IV"/>
    <property type="match status" value="1"/>
</dbReference>
<keyword evidence="5 9" id="KW-0227">DNA damage</keyword>
<evidence type="ECO:0000256" key="7">
    <source>
        <dbReference type="ARBA" id="ARBA00022833"/>
    </source>
</evidence>
<dbReference type="PROSITE" id="PS00730">
    <property type="entry name" value="AP_NUCLEASE_F2_2"/>
    <property type="match status" value="1"/>
</dbReference>
<dbReference type="EC" id="3.1.21.2" evidence="9"/>
<dbReference type="PROSITE" id="PS00729">
    <property type="entry name" value="AP_NUCLEASE_F2_1"/>
    <property type="match status" value="1"/>
</dbReference>
<evidence type="ECO:0000256" key="3">
    <source>
        <dbReference type="ARBA" id="ARBA00022723"/>
    </source>
</evidence>
<feature type="binding site" evidence="9">
    <location>
        <position position="69"/>
    </location>
    <ligand>
        <name>Zn(2+)</name>
        <dbReference type="ChEBI" id="CHEBI:29105"/>
        <label>1</label>
    </ligand>
</feature>
<keyword evidence="4 9" id="KW-0255">Endonuclease</keyword>
<comment type="caution">
    <text evidence="11">The sequence shown here is derived from an EMBL/GenBank/DDBJ whole genome shotgun (WGS) entry which is preliminary data.</text>
</comment>
<feature type="binding site" evidence="9">
    <location>
        <position position="216"/>
    </location>
    <ligand>
        <name>Zn(2+)</name>
        <dbReference type="ChEBI" id="CHEBI:29105"/>
        <label>2</label>
    </ligand>
</feature>
<dbReference type="RefSeq" id="WP_139457422.1">
    <property type="nucleotide sequence ID" value="NZ_VDCH01000022.1"/>
</dbReference>
<dbReference type="Pfam" id="PF01261">
    <property type="entry name" value="AP_endonuc_2"/>
    <property type="match status" value="1"/>
</dbReference>
<evidence type="ECO:0000259" key="10">
    <source>
        <dbReference type="Pfam" id="PF01261"/>
    </source>
</evidence>
<keyword evidence="2 9" id="KW-0540">Nuclease</keyword>
<evidence type="ECO:0000313" key="12">
    <source>
        <dbReference type="Proteomes" id="UP000308271"/>
    </source>
</evidence>
<dbReference type="FunFam" id="3.20.20.150:FF:000001">
    <property type="entry name" value="Probable endonuclease 4"/>
    <property type="match status" value="1"/>
</dbReference>
<dbReference type="InterPro" id="IPR013022">
    <property type="entry name" value="Xyl_isomerase-like_TIM-brl"/>
</dbReference>
<dbReference type="HAMAP" id="MF_00152">
    <property type="entry name" value="Nfo"/>
    <property type="match status" value="1"/>
</dbReference>
<feature type="binding site" evidence="9">
    <location>
        <position position="179"/>
    </location>
    <ligand>
        <name>Zn(2+)</name>
        <dbReference type="ChEBI" id="CHEBI:29105"/>
        <label>2</label>
    </ligand>
</feature>
<gene>
    <name evidence="9" type="primary">nfo</name>
    <name evidence="11" type="ORF">FGF66_09570</name>
</gene>
<feature type="binding site" evidence="9">
    <location>
        <position position="109"/>
    </location>
    <ligand>
        <name>Zn(2+)</name>
        <dbReference type="ChEBI" id="CHEBI:29105"/>
        <label>1</label>
    </ligand>
</feature>
<feature type="binding site" evidence="9">
    <location>
        <position position="145"/>
    </location>
    <ligand>
        <name>Zn(2+)</name>
        <dbReference type="ChEBI" id="CHEBI:29105"/>
        <label>1</label>
    </ligand>
</feature>
<dbReference type="GO" id="GO:0003677">
    <property type="term" value="F:DNA binding"/>
    <property type="evidence" value="ECO:0007669"/>
    <property type="project" value="InterPro"/>
</dbReference>
<dbReference type="SMART" id="SM00518">
    <property type="entry name" value="AP2Ec"/>
    <property type="match status" value="1"/>
</dbReference>
<evidence type="ECO:0000256" key="4">
    <source>
        <dbReference type="ARBA" id="ARBA00022759"/>
    </source>
</evidence>
<protein>
    <recommendedName>
        <fullName evidence="9">Probable endonuclease 4</fullName>
        <ecNumber evidence="9">3.1.21.2</ecNumber>
    </recommendedName>
    <alternativeName>
        <fullName evidence="9">Endodeoxyribonuclease IV</fullName>
    </alternativeName>
    <alternativeName>
        <fullName evidence="9">Endonuclease IV</fullName>
    </alternativeName>
</protein>
<dbReference type="OrthoDB" id="9805666at2"/>
<feature type="binding site" evidence="9">
    <location>
        <position position="231"/>
    </location>
    <ligand>
        <name>Zn(2+)</name>
        <dbReference type="ChEBI" id="CHEBI:29105"/>
        <label>3</label>
    </ligand>
</feature>
<keyword evidence="7 9" id="KW-0862">Zinc</keyword>
<sequence>MKRVGAHVSIAGGVENAPLNARKIGAKAFAMFTRNQRQWHSAPLTAASIEAFRLHCEEAGFLPGHILPHDSYLINLGAPEADKLEKSRQAFITEMQRSEALGLAMLNFHPGSHLNLTGEDACLATIAESVNRSLDATAGVTAVIENTAGQGSNLGWRFEHLARIIELVEDKSRVGVCLDTCHLFASGYDLRTSEAFDATLAEFDRVVGISYLRGMHLNDAKQKLGSKVDRHECLGKGMIGIDAFAHIMRHPALEEIPLILETPNADGWAEEIAMLYSFTEA</sequence>
<name>A0A5C4S4I2_CHLTI</name>
<dbReference type="Proteomes" id="UP000308271">
    <property type="component" value="Unassembled WGS sequence"/>
</dbReference>
<keyword evidence="12" id="KW-1185">Reference proteome</keyword>
<feature type="binding site" evidence="9">
    <location>
        <position position="145"/>
    </location>
    <ligand>
        <name>Zn(2+)</name>
        <dbReference type="ChEBI" id="CHEBI:29105"/>
        <label>2</label>
    </ligand>
</feature>
<feature type="binding site" evidence="9">
    <location>
        <position position="182"/>
    </location>
    <ligand>
        <name>Zn(2+)</name>
        <dbReference type="ChEBI" id="CHEBI:29105"/>
        <label>3</label>
    </ligand>
</feature>
<dbReference type="NCBIfam" id="TIGR00587">
    <property type="entry name" value="nfo"/>
    <property type="match status" value="1"/>
</dbReference>
<reference evidence="11 12" key="1">
    <citation type="submission" date="2019-05" db="EMBL/GenBank/DDBJ databases">
        <title>Draft Whole-Genome sequence of the green sulfur bacterium Chlorobaculum thiosulfatiphilum DSM 249.</title>
        <authorList>
            <person name="Meyer T.E."/>
            <person name="Kyndt J.A."/>
        </authorList>
    </citation>
    <scope>NUCLEOTIDE SEQUENCE [LARGE SCALE GENOMIC DNA]</scope>
    <source>
        <strain evidence="11 12">DSM 249</strain>
    </source>
</reference>
<evidence type="ECO:0000256" key="9">
    <source>
        <dbReference type="HAMAP-Rule" id="MF_00152"/>
    </source>
</evidence>
<dbReference type="GO" id="GO:0008081">
    <property type="term" value="F:phosphoric diester hydrolase activity"/>
    <property type="evidence" value="ECO:0007669"/>
    <property type="project" value="TreeGrafter"/>
</dbReference>
<dbReference type="CDD" id="cd00019">
    <property type="entry name" value="AP2Ec"/>
    <property type="match status" value="1"/>
</dbReference>
<dbReference type="GO" id="GO:0006284">
    <property type="term" value="P:base-excision repair"/>
    <property type="evidence" value="ECO:0007669"/>
    <property type="project" value="TreeGrafter"/>
</dbReference>
<accession>A0A5C4S4I2</accession>
<dbReference type="InterPro" id="IPR001719">
    <property type="entry name" value="AP_endonuc_2"/>
</dbReference>
<organism evidence="11 12">
    <name type="scientific">Chlorobaculum thiosulfatiphilum</name>
    <name type="common">Chlorobium limicola f.sp. thiosulfatophilum</name>
    <dbReference type="NCBI Taxonomy" id="115852"/>
    <lineage>
        <taxon>Bacteria</taxon>
        <taxon>Pseudomonadati</taxon>
        <taxon>Chlorobiota</taxon>
        <taxon>Chlorobiia</taxon>
        <taxon>Chlorobiales</taxon>
        <taxon>Chlorobiaceae</taxon>
        <taxon>Chlorobaculum</taxon>
    </lineage>
</organism>
<dbReference type="GO" id="GO:0008270">
    <property type="term" value="F:zinc ion binding"/>
    <property type="evidence" value="ECO:0007669"/>
    <property type="project" value="UniProtKB-UniRule"/>
</dbReference>
<dbReference type="GO" id="GO:0008833">
    <property type="term" value="F:deoxyribonuclease IV (phage-T4-induced) activity"/>
    <property type="evidence" value="ECO:0007669"/>
    <property type="project" value="UniProtKB-UniRule"/>
</dbReference>
<evidence type="ECO:0000256" key="6">
    <source>
        <dbReference type="ARBA" id="ARBA00022801"/>
    </source>
</evidence>
<dbReference type="GO" id="GO:0003906">
    <property type="term" value="F:DNA-(apurinic or apyrimidinic site) endonuclease activity"/>
    <property type="evidence" value="ECO:0007669"/>
    <property type="project" value="TreeGrafter"/>
</dbReference>
<dbReference type="PROSITE" id="PS51432">
    <property type="entry name" value="AP_NUCLEASE_F2_4"/>
    <property type="match status" value="1"/>
</dbReference>
<feature type="binding site" evidence="9">
    <location>
        <position position="229"/>
    </location>
    <ligand>
        <name>Zn(2+)</name>
        <dbReference type="ChEBI" id="CHEBI:29105"/>
        <label>3</label>
    </ligand>
</feature>
<dbReference type="PROSITE" id="PS00731">
    <property type="entry name" value="AP_NUCLEASE_F2_3"/>
    <property type="match status" value="1"/>
</dbReference>
<evidence type="ECO:0000256" key="1">
    <source>
        <dbReference type="ARBA" id="ARBA00005340"/>
    </source>
</evidence>